<dbReference type="EMBL" id="JACYFG010000040">
    <property type="protein sequence ID" value="MBD5781096.1"/>
    <property type="molecule type" value="Genomic_DNA"/>
</dbReference>
<dbReference type="InterPro" id="IPR041881">
    <property type="entry name" value="PqqD_sf"/>
</dbReference>
<name>A0A927IIB6_9BACT</name>
<evidence type="ECO:0000313" key="2">
    <source>
        <dbReference type="Proteomes" id="UP000622317"/>
    </source>
</evidence>
<proteinExistence type="predicted"/>
<keyword evidence="2" id="KW-1185">Reference proteome</keyword>
<reference evidence="1" key="1">
    <citation type="submission" date="2020-09" db="EMBL/GenBank/DDBJ databases">
        <title>Pelagicoccus enzymogenes sp. nov. with an EPS production, isolated from marine sediment.</title>
        <authorList>
            <person name="Feng X."/>
        </authorList>
    </citation>
    <scope>NUCLEOTIDE SEQUENCE</scope>
    <source>
        <strain evidence="1">NFK12</strain>
    </source>
</reference>
<dbReference type="RefSeq" id="WP_191618202.1">
    <property type="nucleotide sequence ID" value="NZ_JACYFG010000040.1"/>
</dbReference>
<organism evidence="1 2">
    <name type="scientific">Pelagicoccus enzymogenes</name>
    <dbReference type="NCBI Taxonomy" id="2773457"/>
    <lineage>
        <taxon>Bacteria</taxon>
        <taxon>Pseudomonadati</taxon>
        <taxon>Verrucomicrobiota</taxon>
        <taxon>Opitutia</taxon>
        <taxon>Puniceicoccales</taxon>
        <taxon>Pelagicoccaceae</taxon>
        <taxon>Pelagicoccus</taxon>
    </lineage>
</organism>
<dbReference type="Gene3D" id="1.10.10.1150">
    <property type="entry name" value="Coenzyme PQQ synthesis protein D (PqqD)"/>
    <property type="match status" value="1"/>
</dbReference>
<dbReference type="Proteomes" id="UP000622317">
    <property type="component" value="Unassembled WGS sequence"/>
</dbReference>
<protein>
    <submittedName>
        <fullName evidence="1">PqqD family protein</fullName>
    </submittedName>
</protein>
<comment type="caution">
    <text evidence="1">The sequence shown here is derived from an EMBL/GenBank/DDBJ whole genome shotgun (WGS) entry which is preliminary data.</text>
</comment>
<dbReference type="Pfam" id="PF05402">
    <property type="entry name" value="PqqD"/>
    <property type="match status" value="1"/>
</dbReference>
<sequence length="90" mass="10163">MHFQRSKENVSCKLEDDTVVLDPKTGAYFRLNSVGARIWTLIDQPADLSTIVETLQGEYEITRDRCEHESLAFLEMLKEKGLLASDASST</sequence>
<dbReference type="AlphaFoldDB" id="A0A927IIB6"/>
<gene>
    <name evidence="1" type="ORF">IEN85_16475</name>
</gene>
<evidence type="ECO:0000313" key="1">
    <source>
        <dbReference type="EMBL" id="MBD5781096.1"/>
    </source>
</evidence>
<dbReference type="InterPro" id="IPR008792">
    <property type="entry name" value="PQQD"/>
</dbReference>
<accession>A0A927IIB6</accession>